<dbReference type="InterPro" id="IPR003111">
    <property type="entry name" value="Lon_prtase_N"/>
</dbReference>
<dbReference type="Pfam" id="PF02190">
    <property type="entry name" value="LON_substr_bdg"/>
    <property type="match status" value="1"/>
</dbReference>
<accession>A0ABS6SCL1</accession>
<gene>
    <name evidence="2" type="ORF">KCG44_04865</name>
</gene>
<evidence type="ECO:0000313" key="2">
    <source>
        <dbReference type="EMBL" id="MBV7256114.1"/>
    </source>
</evidence>
<reference evidence="2 3" key="1">
    <citation type="submission" date="2021-04" db="EMBL/GenBank/DDBJ databases">
        <authorList>
            <person name="Pira H."/>
            <person name="Risdian C."/>
            <person name="Wink J."/>
        </authorList>
    </citation>
    <scope>NUCLEOTIDE SEQUENCE [LARGE SCALE GENOMIC DNA]</scope>
    <source>
        <strain evidence="2 3">WHA3</strain>
    </source>
</reference>
<dbReference type="RefSeq" id="WP_218444559.1">
    <property type="nucleotide sequence ID" value="NZ_JAGSPA010000001.1"/>
</dbReference>
<dbReference type="SMART" id="SM00464">
    <property type="entry name" value="LON"/>
    <property type="match status" value="1"/>
</dbReference>
<keyword evidence="3" id="KW-1185">Reference proteome</keyword>
<evidence type="ECO:0000259" key="1">
    <source>
        <dbReference type="PROSITE" id="PS51787"/>
    </source>
</evidence>
<dbReference type="PROSITE" id="PS51787">
    <property type="entry name" value="LON_N"/>
    <property type="match status" value="1"/>
</dbReference>
<name>A0ABS6SCL1_9SPHN</name>
<comment type="caution">
    <text evidence="2">The sequence shown here is derived from an EMBL/GenBank/DDBJ whole genome shotgun (WGS) entry which is preliminary data.</text>
</comment>
<dbReference type="PANTHER" id="PTHR46732">
    <property type="entry name" value="ATP-DEPENDENT PROTEASE LA (LON) DOMAIN PROTEIN"/>
    <property type="match status" value="1"/>
</dbReference>
<evidence type="ECO:0000313" key="3">
    <source>
        <dbReference type="Proteomes" id="UP000722336"/>
    </source>
</evidence>
<dbReference type="Proteomes" id="UP000722336">
    <property type="component" value="Unassembled WGS sequence"/>
</dbReference>
<feature type="domain" description="Lon N-terminal" evidence="1">
    <location>
        <begin position="13"/>
        <end position="200"/>
    </location>
</feature>
<dbReference type="EMBL" id="JAGSPA010000001">
    <property type="protein sequence ID" value="MBV7256114.1"/>
    <property type="molecule type" value="Genomic_DNA"/>
</dbReference>
<proteinExistence type="predicted"/>
<sequence>MTRISAEGLPRRIAIFPLNGAMVLPRGNLPLNIFEPRYLEMVRDAMAGDRMIGMIQTLDDNRLYDVGGLGRITQFTESDDGRFTIILSGITRFRVLQEFDATTPYRQVEADYDVFHSDFGQPVVLDATTRQSLEEILKEYLDAHDLSADWESVKQADDESLVNTLSSVCPFGPAEKQALLEAADLPRRAATLEALMRFAGDAQSSGIGSSNVH</sequence>
<organism evidence="2 3">
    <name type="scientific">Pacificimonas pallii</name>
    <dbReference type="NCBI Taxonomy" id="2827236"/>
    <lineage>
        <taxon>Bacteria</taxon>
        <taxon>Pseudomonadati</taxon>
        <taxon>Pseudomonadota</taxon>
        <taxon>Alphaproteobacteria</taxon>
        <taxon>Sphingomonadales</taxon>
        <taxon>Sphingosinicellaceae</taxon>
        <taxon>Pacificimonas</taxon>
    </lineage>
</organism>
<protein>
    <submittedName>
        <fullName evidence="2">LON peptidase substrate-binding domain-containing protein</fullName>
    </submittedName>
</protein>
<dbReference type="PANTHER" id="PTHR46732:SF8">
    <property type="entry name" value="ATP-DEPENDENT PROTEASE LA (LON) DOMAIN PROTEIN"/>
    <property type="match status" value="1"/>
</dbReference>